<dbReference type="EMBL" id="BAABBB010000006">
    <property type="protein sequence ID" value="GAA3523919.1"/>
    <property type="molecule type" value="Genomic_DNA"/>
</dbReference>
<evidence type="ECO:0000256" key="1">
    <source>
        <dbReference type="ARBA" id="ARBA00004651"/>
    </source>
</evidence>
<dbReference type="InterPro" id="IPR050545">
    <property type="entry name" value="Mycobact_MmpL"/>
</dbReference>
<feature type="transmembrane region" description="Helical" evidence="6">
    <location>
        <begin position="413"/>
        <end position="430"/>
    </location>
</feature>
<feature type="transmembrane region" description="Helical" evidence="6">
    <location>
        <begin position="677"/>
        <end position="696"/>
    </location>
</feature>
<keyword evidence="3 6" id="KW-0812">Transmembrane</keyword>
<feature type="transmembrane region" description="Helical" evidence="6">
    <location>
        <begin position="702"/>
        <end position="729"/>
    </location>
</feature>
<dbReference type="Pfam" id="PF03176">
    <property type="entry name" value="MMPL"/>
    <property type="match status" value="1"/>
</dbReference>
<reference evidence="9" key="1">
    <citation type="journal article" date="2019" name="Int. J. Syst. Evol. Microbiol.">
        <title>The Global Catalogue of Microorganisms (GCM) 10K type strain sequencing project: providing services to taxonomists for standard genome sequencing and annotation.</title>
        <authorList>
            <consortium name="The Broad Institute Genomics Platform"/>
            <consortium name="The Broad Institute Genome Sequencing Center for Infectious Disease"/>
            <person name="Wu L."/>
            <person name="Ma J."/>
        </authorList>
    </citation>
    <scope>NUCLEOTIDE SEQUENCE [LARGE SCALE GENOMIC DNA]</scope>
    <source>
        <strain evidence="9">JCM 17460</strain>
    </source>
</reference>
<feature type="transmembrane region" description="Helical" evidence="6">
    <location>
        <begin position="366"/>
        <end position="384"/>
    </location>
</feature>
<evidence type="ECO:0000256" key="3">
    <source>
        <dbReference type="ARBA" id="ARBA00022692"/>
    </source>
</evidence>
<keyword evidence="9" id="KW-1185">Reference proteome</keyword>
<evidence type="ECO:0000256" key="4">
    <source>
        <dbReference type="ARBA" id="ARBA00022989"/>
    </source>
</evidence>
<evidence type="ECO:0000313" key="9">
    <source>
        <dbReference type="Proteomes" id="UP001500301"/>
    </source>
</evidence>
<name>A0ABP6V0I6_9ACTN</name>
<dbReference type="InterPro" id="IPR004869">
    <property type="entry name" value="MMPL_dom"/>
</dbReference>
<evidence type="ECO:0000259" key="7">
    <source>
        <dbReference type="Pfam" id="PF03176"/>
    </source>
</evidence>
<feature type="transmembrane region" description="Helical" evidence="6">
    <location>
        <begin position="340"/>
        <end position="360"/>
    </location>
</feature>
<keyword evidence="5 6" id="KW-0472">Membrane</keyword>
<dbReference type="RefSeq" id="WP_218235549.1">
    <property type="nucleotide sequence ID" value="NZ_BAABBB010000006.1"/>
</dbReference>
<organism evidence="8 9">
    <name type="scientific">Nocardioides daeguensis</name>
    <dbReference type="NCBI Taxonomy" id="908359"/>
    <lineage>
        <taxon>Bacteria</taxon>
        <taxon>Bacillati</taxon>
        <taxon>Actinomycetota</taxon>
        <taxon>Actinomycetes</taxon>
        <taxon>Propionibacteriales</taxon>
        <taxon>Nocardioidaceae</taxon>
        <taxon>Nocardioides</taxon>
    </lineage>
</organism>
<feature type="domain" description="Membrane transport protein MMPL" evidence="7">
    <location>
        <begin position="178"/>
        <end position="327"/>
    </location>
</feature>
<feature type="transmembrane region" description="Helical" evidence="6">
    <location>
        <begin position="650"/>
        <end position="670"/>
    </location>
</feature>
<feature type="transmembrane region" description="Helical" evidence="6">
    <location>
        <begin position="260"/>
        <end position="279"/>
    </location>
</feature>
<accession>A0ABP6V0I6</accession>
<sequence>MPVRALLRLAVVGLLLAGIGLGLARVRTDTTASSFLPGDDAAQVATSAAARSFGGDPVVVVAESATDGALLGPDELLKLVGLEGALAQLPDVSVVYGPGTVLNQIATQARNLLATISGRRDALQQLARERARAQGLNRAAAQRAAEAAVRRYDRRYGGLLVQGLPAGLPTLRNPGFAKAVVFDEDGTPRQQWRFVVPRRDAVAVIVRPREGLDQAATDRLVAAVSAAVDDAGLATDRVTVTGMPVVAAGLADVLKREMPVIGGVALALTTLCYLLLPWIPRSPRRVVPVLTTGLATAATLAVFGWLDHPVSLGVVAFLPILLGTGSDFPAYLVRGADRRTVVVAGLAAASGFATLLLSPLPLVRDLGIALAVGVVLTLALGLAVSRRYGAPTTDEAEPDRPASHRSLGRAPRLSLLGAGLALAAIGWAVLPGLDIEADPERLIAGAPGTAAIDHAEEVLGSSGEVQLLVRGDDVTSPETLAWMTQVQDVVVRRFGDRLHLIVSPPSLLGFLGSEPTSVQVEAGLAQVPDYLRASVIRDDRRQAVLSFGIELGDVAAQRALLADVLRDVPPPPDGVTLDLAGLPVVAGRSYALLSEHRYLHAGVGIVAAGLVLALGLRRRREALLAVGAAVLATGWGFLVAQLLGLPLTPLTLALGSLATATACEFTVLLGAARHRRVLVRSVLVAATAATSGYLALGASDLAVIRGFGLFLAATVGLSLLASYVVRLVLPSTATARPAPVQRATPAQPRVEVLV</sequence>
<protein>
    <recommendedName>
        <fullName evidence="7">Membrane transport protein MMPL domain-containing protein</fullName>
    </recommendedName>
</protein>
<evidence type="ECO:0000313" key="8">
    <source>
        <dbReference type="EMBL" id="GAA3523919.1"/>
    </source>
</evidence>
<feature type="transmembrane region" description="Helical" evidence="6">
    <location>
        <begin position="623"/>
        <end position="644"/>
    </location>
</feature>
<evidence type="ECO:0000256" key="2">
    <source>
        <dbReference type="ARBA" id="ARBA00022475"/>
    </source>
</evidence>
<comment type="caution">
    <text evidence="8">The sequence shown here is derived from an EMBL/GenBank/DDBJ whole genome shotgun (WGS) entry which is preliminary data.</text>
</comment>
<feature type="transmembrane region" description="Helical" evidence="6">
    <location>
        <begin position="598"/>
        <end position="616"/>
    </location>
</feature>
<feature type="transmembrane region" description="Helical" evidence="6">
    <location>
        <begin position="286"/>
        <end position="306"/>
    </location>
</feature>
<keyword evidence="4 6" id="KW-1133">Transmembrane helix</keyword>
<evidence type="ECO:0000256" key="6">
    <source>
        <dbReference type="SAM" id="Phobius"/>
    </source>
</evidence>
<dbReference type="PANTHER" id="PTHR33406">
    <property type="entry name" value="MEMBRANE PROTEIN MJ1562-RELATED"/>
    <property type="match status" value="1"/>
</dbReference>
<evidence type="ECO:0000256" key="5">
    <source>
        <dbReference type="ARBA" id="ARBA00023136"/>
    </source>
</evidence>
<comment type="subcellular location">
    <subcellularLocation>
        <location evidence="1">Cell membrane</location>
        <topology evidence="1">Multi-pass membrane protein</topology>
    </subcellularLocation>
</comment>
<dbReference type="PANTHER" id="PTHR33406:SF13">
    <property type="entry name" value="MEMBRANE PROTEIN YDFJ"/>
    <property type="match status" value="1"/>
</dbReference>
<proteinExistence type="predicted"/>
<gene>
    <name evidence="8" type="ORF">GCM10022263_10340</name>
</gene>
<dbReference type="Proteomes" id="UP001500301">
    <property type="component" value="Unassembled WGS sequence"/>
</dbReference>
<feature type="transmembrane region" description="Helical" evidence="6">
    <location>
        <begin position="312"/>
        <end position="333"/>
    </location>
</feature>
<keyword evidence="2" id="KW-1003">Cell membrane</keyword>